<dbReference type="GeneTree" id="ENSGT00860000135857"/>
<protein>
    <submittedName>
        <fullName evidence="2">Uncharacterized protein</fullName>
    </submittedName>
</protein>
<accession>A0A5F9C324</accession>
<dbReference type="Proteomes" id="UP000001811">
    <property type="component" value="Unplaced"/>
</dbReference>
<dbReference type="AlphaFoldDB" id="A0A5F9C324"/>
<reference evidence="2" key="2">
    <citation type="submission" date="2025-08" db="UniProtKB">
        <authorList>
            <consortium name="Ensembl"/>
        </authorList>
    </citation>
    <scope>IDENTIFICATION</scope>
    <source>
        <strain evidence="2">Thorbecke</strain>
    </source>
</reference>
<organism evidence="2 3">
    <name type="scientific">Oryctolagus cuniculus</name>
    <name type="common">Rabbit</name>
    <dbReference type="NCBI Taxonomy" id="9986"/>
    <lineage>
        <taxon>Eukaryota</taxon>
        <taxon>Metazoa</taxon>
        <taxon>Chordata</taxon>
        <taxon>Craniata</taxon>
        <taxon>Vertebrata</taxon>
        <taxon>Euteleostomi</taxon>
        <taxon>Mammalia</taxon>
        <taxon>Eutheria</taxon>
        <taxon>Euarchontoglires</taxon>
        <taxon>Glires</taxon>
        <taxon>Lagomorpha</taxon>
        <taxon>Leporidae</taxon>
        <taxon>Oryctolagus</taxon>
    </lineage>
</organism>
<feature type="region of interest" description="Disordered" evidence="1">
    <location>
        <begin position="90"/>
        <end position="111"/>
    </location>
</feature>
<reference evidence="2 3" key="1">
    <citation type="journal article" date="2011" name="Nature">
        <title>A high-resolution map of human evolutionary constraint using 29 mammals.</title>
        <authorList>
            <person name="Lindblad-Toh K."/>
            <person name="Garber M."/>
            <person name="Zuk O."/>
            <person name="Lin M.F."/>
            <person name="Parker B.J."/>
            <person name="Washietl S."/>
            <person name="Kheradpour P."/>
            <person name="Ernst J."/>
            <person name="Jordan G."/>
            <person name="Mauceli E."/>
            <person name="Ward L.D."/>
            <person name="Lowe C.B."/>
            <person name="Holloway A.K."/>
            <person name="Clamp M."/>
            <person name="Gnerre S."/>
            <person name="Alfoldi J."/>
            <person name="Beal K."/>
            <person name="Chang J."/>
            <person name="Clawson H."/>
            <person name="Cuff J."/>
            <person name="Di Palma F."/>
            <person name="Fitzgerald S."/>
            <person name="Flicek P."/>
            <person name="Guttman M."/>
            <person name="Hubisz M.J."/>
            <person name="Jaffe D.B."/>
            <person name="Jungreis I."/>
            <person name="Kent W.J."/>
            <person name="Kostka D."/>
            <person name="Lara M."/>
            <person name="Martins A.L."/>
            <person name="Massingham T."/>
            <person name="Moltke I."/>
            <person name="Raney B.J."/>
            <person name="Rasmussen M.D."/>
            <person name="Robinson J."/>
            <person name="Stark A."/>
            <person name="Vilella A.J."/>
            <person name="Wen J."/>
            <person name="Xie X."/>
            <person name="Zody M.C."/>
            <person name="Baldwin J."/>
            <person name="Bloom T."/>
            <person name="Chin C.W."/>
            <person name="Heiman D."/>
            <person name="Nicol R."/>
            <person name="Nusbaum C."/>
            <person name="Young S."/>
            <person name="Wilkinson J."/>
            <person name="Worley K.C."/>
            <person name="Kovar C.L."/>
            <person name="Muzny D.M."/>
            <person name="Gibbs R.A."/>
            <person name="Cree A."/>
            <person name="Dihn H.H."/>
            <person name="Fowler G."/>
            <person name="Jhangiani S."/>
            <person name="Joshi V."/>
            <person name="Lee S."/>
            <person name="Lewis L.R."/>
            <person name="Nazareth L.V."/>
            <person name="Okwuonu G."/>
            <person name="Santibanez J."/>
            <person name="Warren W.C."/>
            <person name="Mardis E.R."/>
            <person name="Weinstock G.M."/>
            <person name="Wilson R.K."/>
            <person name="Delehaunty K."/>
            <person name="Dooling D."/>
            <person name="Fronik C."/>
            <person name="Fulton L."/>
            <person name="Fulton B."/>
            <person name="Graves T."/>
            <person name="Minx P."/>
            <person name="Sodergren E."/>
            <person name="Birney E."/>
            <person name="Margulies E.H."/>
            <person name="Herrero J."/>
            <person name="Green E.D."/>
            <person name="Haussler D."/>
            <person name="Siepel A."/>
            <person name="Goldman N."/>
            <person name="Pollard K.S."/>
            <person name="Pedersen J.S."/>
            <person name="Lander E.S."/>
            <person name="Kellis M."/>
        </authorList>
    </citation>
    <scope>NUCLEOTIDE SEQUENCE [LARGE SCALE GENOMIC DNA]</scope>
    <source>
        <strain evidence="3">Thorbecke</strain>
    </source>
</reference>
<dbReference type="Ensembl" id="ENSOCUT00000034633.1">
    <property type="protein sequence ID" value="ENSOCUP00000028020.1"/>
    <property type="gene ID" value="ENSOCUG00000038108.1"/>
</dbReference>
<dbReference type="Bgee" id="ENSOCUG00000038108">
    <property type="expression patterns" value="Expressed in heart and 18 other cell types or tissues"/>
</dbReference>
<proteinExistence type="predicted"/>
<evidence type="ECO:0000313" key="2">
    <source>
        <dbReference type="Ensembl" id="ENSOCUP00000028020.1"/>
    </source>
</evidence>
<feature type="region of interest" description="Disordered" evidence="1">
    <location>
        <begin position="42"/>
        <end position="61"/>
    </location>
</feature>
<evidence type="ECO:0000256" key="1">
    <source>
        <dbReference type="SAM" id="MobiDB-lite"/>
    </source>
</evidence>
<sequence length="145" mass="16181">THQGVFPNSQKKACSSKSHTQKSAVSLRSQGWVCSQESRAGRLGLSSSMGGGPRGRTKAPMALAWPERSSWSWRCPRRYRYSMRRTSERGRLACSRNSARTRASAPGFPRPARSSSRYRLRTCLWSLLCRLMAAVLSRRETGSGT</sequence>
<keyword evidence="3" id="KW-1185">Reference proteome</keyword>
<feature type="region of interest" description="Disordered" evidence="1">
    <location>
        <begin position="1"/>
        <end position="22"/>
    </location>
</feature>
<evidence type="ECO:0000313" key="3">
    <source>
        <dbReference type="Proteomes" id="UP000001811"/>
    </source>
</evidence>
<name>A0A5F9C324_RABIT</name>
<reference evidence="2" key="3">
    <citation type="submission" date="2025-09" db="UniProtKB">
        <authorList>
            <consortium name="Ensembl"/>
        </authorList>
    </citation>
    <scope>IDENTIFICATION</scope>
    <source>
        <strain evidence="2">Thorbecke</strain>
    </source>
</reference>
<dbReference type="InParanoid" id="A0A5F9C324"/>